<dbReference type="InterPro" id="IPR017685">
    <property type="entry name" value="ArgP"/>
</dbReference>
<sequence>MDWDRQHLAALRAAVEHGTFDAASKALQITPSAFSQRIRGAEQRAGSLLLTRSKPVRPTAAGEVLVQLARQLSLLETEAQERLSHGGEAVTELSISLNADSLSVWFAPVLSEIADWDQVALRLQIEDQDLSARMLRSGEVMGAVTADPRPAPGCRSQPLGVMRYLPVAHPRLLERHGVSPQRAADLARLPMVEYGPDDDLQRSLLRQLGVPPNPVSHRVPTSAEFALAVEAGLGWGVVPEQQVQGPLAAGELVRLGSRRKVDVALYWQRWRLDSPLLERLSAVVLDAAAVLRKA</sequence>
<dbReference type="Gene3D" id="1.10.10.10">
    <property type="entry name" value="Winged helix-like DNA-binding domain superfamily/Winged helix DNA-binding domain"/>
    <property type="match status" value="1"/>
</dbReference>
<dbReference type="InterPro" id="IPR005119">
    <property type="entry name" value="LysR_subst-bd"/>
</dbReference>
<dbReference type="NCBIfam" id="NF002964">
    <property type="entry name" value="PRK03635.1"/>
    <property type="match status" value="1"/>
</dbReference>
<reference evidence="7 8" key="1">
    <citation type="submission" date="2019-03" db="EMBL/GenBank/DDBJ databases">
        <title>Genomic Encyclopedia of Archaeal and Bacterial Type Strains, Phase II (KMG-II): from individual species to whole genera.</title>
        <authorList>
            <person name="Goeker M."/>
        </authorList>
    </citation>
    <scope>NUCLEOTIDE SEQUENCE [LARGE SCALE GENOMIC DNA]</scope>
    <source>
        <strain evidence="7 8">DSM 24323</strain>
    </source>
</reference>
<evidence type="ECO:0000256" key="3">
    <source>
        <dbReference type="ARBA" id="ARBA00023125"/>
    </source>
</evidence>
<feature type="domain" description="HTH lysR-type" evidence="6">
    <location>
        <begin position="1"/>
        <end position="59"/>
    </location>
</feature>
<dbReference type="EMBL" id="SOAW01000002">
    <property type="protein sequence ID" value="TDT30919.1"/>
    <property type="molecule type" value="Genomic_DNA"/>
</dbReference>
<dbReference type="Pfam" id="PF03466">
    <property type="entry name" value="LysR_substrate"/>
    <property type="match status" value="1"/>
</dbReference>
<evidence type="ECO:0000256" key="2">
    <source>
        <dbReference type="ARBA" id="ARBA00023015"/>
    </source>
</evidence>
<keyword evidence="4" id="KW-0010">Activator</keyword>
<accession>A0A4R7J3K2</accession>
<dbReference type="SUPFAM" id="SSF53850">
    <property type="entry name" value="Periplasmic binding protein-like II"/>
    <property type="match status" value="1"/>
</dbReference>
<dbReference type="PROSITE" id="PS50931">
    <property type="entry name" value="HTH_LYSR"/>
    <property type="match status" value="1"/>
</dbReference>
<dbReference type="OrthoDB" id="3252676at2"/>
<dbReference type="InterPro" id="IPR036388">
    <property type="entry name" value="WH-like_DNA-bd_sf"/>
</dbReference>
<dbReference type="InterPro" id="IPR036390">
    <property type="entry name" value="WH_DNA-bd_sf"/>
</dbReference>
<evidence type="ECO:0000313" key="8">
    <source>
        <dbReference type="Proteomes" id="UP000295371"/>
    </source>
</evidence>
<evidence type="ECO:0000259" key="6">
    <source>
        <dbReference type="PROSITE" id="PS50931"/>
    </source>
</evidence>
<dbReference type="Gene3D" id="3.40.190.290">
    <property type="match status" value="1"/>
</dbReference>
<dbReference type="Proteomes" id="UP000295371">
    <property type="component" value="Unassembled WGS sequence"/>
</dbReference>
<evidence type="ECO:0000313" key="7">
    <source>
        <dbReference type="EMBL" id="TDT30919.1"/>
    </source>
</evidence>
<dbReference type="NCBIfam" id="TIGR03298">
    <property type="entry name" value="argP"/>
    <property type="match status" value="1"/>
</dbReference>
<evidence type="ECO:0000256" key="4">
    <source>
        <dbReference type="ARBA" id="ARBA00023159"/>
    </source>
</evidence>
<dbReference type="PANTHER" id="PTHR30579">
    <property type="entry name" value="TRANSCRIPTIONAL REGULATOR"/>
    <property type="match status" value="1"/>
</dbReference>
<keyword evidence="5" id="KW-0804">Transcription</keyword>
<comment type="similarity">
    <text evidence="1">Belongs to the LysR transcriptional regulatory family.</text>
</comment>
<organism evidence="7 8">
    <name type="scientific">Naumannella halotolerans</name>
    <dbReference type="NCBI Taxonomy" id="993414"/>
    <lineage>
        <taxon>Bacteria</taxon>
        <taxon>Bacillati</taxon>
        <taxon>Actinomycetota</taxon>
        <taxon>Actinomycetes</taxon>
        <taxon>Propionibacteriales</taxon>
        <taxon>Propionibacteriaceae</taxon>
        <taxon>Naumannella</taxon>
    </lineage>
</organism>
<gene>
    <name evidence="7" type="ORF">CLV29_2327</name>
</gene>
<protein>
    <submittedName>
        <fullName evidence="7">LysR family transcriptional regulator (Chromosome initiation inhibitor)</fullName>
    </submittedName>
</protein>
<dbReference type="RefSeq" id="WP_133755259.1">
    <property type="nucleotide sequence ID" value="NZ_SOAW01000002.1"/>
</dbReference>
<evidence type="ECO:0000256" key="1">
    <source>
        <dbReference type="ARBA" id="ARBA00009437"/>
    </source>
</evidence>
<dbReference type="SUPFAM" id="SSF46785">
    <property type="entry name" value="Winged helix' DNA-binding domain"/>
    <property type="match status" value="1"/>
</dbReference>
<dbReference type="AlphaFoldDB" id="A0A4R7J3K2"/>
<dbReference type="GO" id="GO:0003677">
    <property type="term" value="F:DNA binding"/>
    <property type="evidence" value="ECO:0007669"/>
    <property type="project" value="UniProtKB-KW"/>
</dbReference>
<name>A0A4R7J3K2_9ACTN</name>
<dbReference type="PANTHER" id="PTHR30579:SF2">
    <property type="entry name" value="HTH-TYPE TRANSCRIPTIONAL REGULATOR ARGP"/>
    <property type="match status" value="1"/>
</dbReference>
<dbReference type="InterPro" id="IPR000847">
    <property type="entry name" value="LysR_HTH_N"/>
</dbReference>
<comment type="caution">
    <text evidence="7">The sequence shown here is derived from an EMBL/GenBank/DDBJ whole genome shotgun (WGS) entry which is preliminary data.</text>
</comment>
<proteinExistence type="inferred from homology"/>
<dbReference type="InterPro" id="IPR050176">
    <property type="entry name" value="LTTR"/>
</dbReference>
<evidence type="ECO:0000256" key="5">
    <source>
        <dbReference type="ARBA" id="ARBA00023163"/>
    </source>
</evidence>
<keyword evidence="3" id="KW-0238">DNA-binding</keyword>
<dbReference type="Pfam" id="PF00126">
    <property type="entry name" value="HTH_1"/>
    <property type="match status" value="1"/>
</dbReference>
<keyword evidence="8" id="KW-1185">Reference proteome</keyword>
<dbReference type="GO" id="GO:0003700">
    <property type="term" value="F:DNA-binding transcription factor activity"/>
    <property type="evidence" value="ECO:0007669"/>
    <property type="project" value="InterPro"/>
</dbReference>
<keyword evidence="2" id="KW-0805">Transcription regulation</keyword>